<dbReference type="EC" id="2.7.7.41" evidence="6 18"/>
<feature type="transmembrane region" description="Helical" evidence="19">
    <location>
        <begin position="131"/>
        <end position="152"/>
    </location>
</feature>
<evidence type="ECO:0000256" key="10">
    <source>
        <dbReference type="ARBA" id="ARBA00022679"/>
    </source>
</evidence>
<dbReference type="EMBL" id="MKIQ01000026">
    <property type="protein sequence ID" value="OFI47004.1"/>
    <property type="molecule type" value="Genomic_DNA"/>
</dbReference>
<keyword evidence="21" id="KW-1185">Reference proteome</keyword>
<dbReference type="RefSeq" id="WP_070787601.1">
    <property type="nucleotide sequence ID" value="NZ_CP075561.1"/>
</dbReference>
<dbReference type="Pfam" id="PF01148">
    <property type="entry name" value="CTP_transf_1"/>
    <property type="match status" value="1"/>
</dbReference>
<feature type="transmembrane region" description="Helical" evidence="19">
    <location>
        <begin position="199"/>
        <end position="218"/>
    </location>
</feature>
<evidence type="ECO:0000256" key="2">
    <source>
        <dbReference type="ARBA" id="ARBA00004651"/>
    </source>
</evidence>
<evidence type="ECO:0000256" key="16">
    <source>
        <dbReference type="ARBA" id="ARBA00023209"/>
    </source>
</evidence>
<evidence type="ECO:0000256" key="9">
    <source>
        <dbReference type="ARBA" id="ARBA00022516"/>
    </source>
</evidence>
<proteinExistence type="inferred from homology"/>
<sequence length="264" mass="28820">MRERIITGVVAGGVFLLAIVKGGLIFEGLVGLLVVIAISELFKMADIQIMSIEGVLSIFAGLSLALPLNKYLPQLGVNSQLMLFTFFVFCLMAGMVFSNGKYTYENIGFPFLTAFYIGIGFQNLINARTNGLFTIFLALFIVWATDIGAYFVGRQFGKHKLIPSVSPNKTIEGSLGGIASAVVVSLIMFLGFSKYAPSIPLWQMVILTIIFSMVAQLGDLVESSIKRQYGVKDSGKILPGHGGILDRFDSMLFVFPIMHLFGLF</sequence>
<protein>
    <recommendedName>
        <fullName evidence="7 18">Phosphatidate cytidylyltransferase</fullName>
        <ecNumber evidence="6 18">2.7.7.41</ecNumber>
    </recommendedName>
</protein>
<keyword evidence="13 19" id="KW-1133">Transmembrane helix</keyword>
<evidence type="ECO:0000256" key="4">
    <source>
        <dbReference type="ARBA" id="ARBA00005189"/>
    </source>
</evidence>
<evidence type="ECO:0000256" key="1">
    <source>
        <dbReference type="ARBA" id="ARBA00001698"/>
    </source>
</evidence>
<keyword evidence="14" id="KW-0443">Lipid metabolism</keyword>
<evidence type="ECO:0000256" key="8">
    <source>
        <dbReference type="ARBA" id="ARBA00022475"/>
    </source>
</evidence>
<comment type="caution">
    <text evidence="20">The sequence shown here is derived from an EMBL/GenBank/DDBJ whole genome shotgun (WGS) entry which is preliminary data.</text>
</comment>
<name>A0A9Q5JGL1_9LACT</name>
<evidence type="ECO:0000256" key="17">
    <source>
        <dbReference type="ARBA" id="ARBA00023264"/>
    </source>
</evidence>
<evidence type="ECO:0000256" key="18">
    <source>
        <dbReference type="RuleBase" id="RU003938"/>
    </source>
</evidence>
<evidence type="ECO:0000256" key="6">
    <source>
        <dbReference type="ARBA" id="ARBA00012487"/>
    </source>
</evidence>
<evidence type="ECO:0000256" key="11">
    <source>
        <dbReference type="ARBA" id="ARBA00022692"/>
    </source>
</evidence>
<reference evidence="21" key="1">
    <citation type="submission" date="2016-09" db="EMBL/GenBank/DDBJ databases">
        <title>Draft genome sequence of a novel species of the family Streptococcaceae isolated from flowers.</title>
        <authorList>
            <person name="Chuah L.-O."/>
            <person name="Yap K.-P."/>
            <person name="Thong K.L."/>
            <person name="Liong M.T."/>
            <person name="Ahmad R."/>
            <person name="Rusul G."/>
        </authorList>
    </citation>
    <scope>NUCLEOTIDE SEQUENCE [LARGE SCALE GENOMIC DNA]</scope>
    <source>
        <strain evidence="21">HibF3</strain>
    </source>
</reference>
<keyword evidence="15 19" id="KW-0472">Membrane</keyword>
<keyword evidence="9" id="KW-0444">Lipid biosynthesis</keyword>
<evidence type="ECO:0000313" key="20">
    <source>
        <dbReference type="EMBL" id="OFI47004.1"/>
    </source>
</evidence>
<keyword evidence="17" id="KW-1208">Phospholipid metabolism</keyword>
<keyword evidence="16" id="KW-0594">Phospholipid biosynthesis</keyword>
<comment type="catalytic activity">
    <reaction evidence="1 18">
        <text>a 1,2-diacyl-sn-glycero-3-phosphate + CTP + H(+) = a CDP-1,2-diacyl-sn-glycerol + diphosphate</text>
        <dbReference type="Rhea" id="RHEA:16229"/>
        <dbReference type="ChEBI" id="CHEBI:15378"/>
        <dbReference type="ChEBI" id="CHEBI:33019"/>
        <dbReference type="ChEBI" id="CHEBI:37563"/>
        <dbReference type="ChEBI" id="CHEBI:58332"/>
        <dbReference type="ChEBI" id="CHEBI:58608"/>
        <dbReference type="EC" id="2.7.7.41"/>
    </reaction>
</comment>
<evidence type="ECO:0000256" key="19">
    <source>
        <dbReference type="SAM" id="Phobius"/>
    </source>
</evidence>
<organism evidence="20 21">
    <name type="scientific">Floricoccus penangensis</name>
    <dbReference type="NCBI Taxonomy" id="1859475"/>
    <lineage>
        <taxon>Bacteria</taxon>
        <taxon>Bacillati</taxon>
        <taxon>Bacillota</taxon>
        <taxon>Bacilli</taxon>
        <taxon>Lactobacillales</taxon>
        <taxon>Streptococcaceae</taxon>
        <taxon>Floricoccus</taxon>
    </lineage>
</organism>
<evidence type="ECO:0000256" key="14">
    <source>
        <dbReference type="ARBA" id="ARBA00023098"/>
    </source>
</evidence>
<comment type="pathway">
    <text evidence="3 18">Phospholipid metabolism; CDP-diacylglycerol biosynthesis; CDP-diacylglycerol from sn-glycerol 3-phosphate: step 3/3.</text>
</comment>
<evidence type="ECO:0000256" key="5">
    <source>
        <dbReference type="ARBA" id="ARBA00010185"/>
    </source>
</evidence>
<evidence type="ECO:0000256" key="15">
    <source>
        <dbReference type="ARBA" id="ARBA00023136"/>
    </source>
</evidence>
<comment type="similarity">
    <text evidence="5 18">Belongs to the CDS family.</text>
</comment>
<feature type="transmembrane region" description="Helical" evidence="19">
    <location>
        <begin position="81"/>
        <end position="100"/>
    </location>
</feature>
<keyword evidence="10 18" id="KW-0808">Transferase</keyword>
<feature type="transmembrane region" description="Helical" evidence="19">
    <location>
        <begin position="6"/>
        <end position="38"/>
    </location>
</feature>
<evidence type="ECO:0000256" key="13">
    <source>
        <dbReference type="ARBA" id="ARBA00022989"/>
    </source>
</evidence>
<evidence type="ECO:0000313" key="21">
    <source>
        <dbReference type="Proteomes" id="UP000177273"/>
    </source>
</evidence>
<dbReference type="AlphaFoldDB" id="A0A9Q5JGL1"/>
<dbReference type="GO" id="GO:0004605">
    <property type="term" value="F:phosphatidate cytidylyltransferase activity"/>
    <property type="evidence" value="ECO:0007669"/>
    <property type="project" value="UniProtKB-EC"/>
</dbReference>
<keyword evidence="11 18" id="KW-0812">Transmembrane</keyword>
<comment type="pathway">
    <text evidence="4">Lipid metabolism.</text>
</comment>
<dbReference type="InterPro" id="IPR000374">
    <property type="entry name" value="PC_trans"/>
</dbReference>
<gene>
    <name evidence="20" type="ORF">BG262_01335</name>
</gene>
<dbReference type="PROSITE" id="PS01315">
    <property type="entry name" value="CDS"/>
    <property type="match status" value="1"/>
</dbReference>
<feature type="transmembrane region" description="Helical" evidence="19">
    <location>
        <begin position="50"/>
        <end position="69"/>
    </location>
</feature>
<dbReference type="OrthoDB" id="9799199at2"/>
<dbReference type="PANTHER" id="PTHR46382:SF1">
    <property type="entry name" value="PHOSPHATIDATE CYTIDYLYLTRANSFERASE"/>
    <property type="match status" value="1"/>
</dbReference>
<dbReference type="Proteomes" id="UP000177273">
    <property type="component" value="Unassembled WGS sequence"/>
</dbReference>
<feature type="transmembrane region" description="Helical" evidence="19">
    <location>
        <begin position="173"/>
        <end position="193"/>
    </location>
</feature>
<dbReference type="GO" id="GO:0005886">
    <property type="term" value="C:plasma membrane"/>
    <property type="evidence" value="ECO:0007669"/>
    <property type="project" value="UniProtKB-SubCell"/>
</dbReference>
<feature type="transmembrane region" description="Helical" evidence="19">
    <location>
        <begin position="107"/>
        <end position="125"/>
    </location>
</feature>
<evidence type="ECO:0000256" key="3">
    <source>
        <dbReference type="ARBA" id="ARBA00005119"/>
    </source>
</evidence>
<accession>A0A9Q5JGL1</accession>
<evidence type="ECO:0000256" key="7">
    <source>
        <dbReference type="ARBA" id="ARBA00019373"/>
    </source>
</evidence>
<dbReference type="PANTHER" id="PTHR46382">
    <property type="entry name" value="PHOSPHATIDATE CYTIDYLYLTRANSFERASE"/>
    <property type="match status" value="1"/>
</dbReference>
<dbReference type="GO" id="GO:0016024">
    <property type="term" value="P:CDP-diacylglycerol biosynthetic process"/>
    <property type="evidence" value="ECO:0007669"/>
    <property type="project" value="TreeGrafter"/>
</dbReference>
<comment type="subcellular location">
    <subcellularLocation>
        <location evidence="2">Cell membrane</location>
        <topology evidence="2">Multi-pass membrane protein</topology>
    </subcellularLocation>
</comment>
<keyword evidence="8" id="KW-1003">Cell membrane</keyword>
<keyword evidence="12 18" id="KW-0548">Nucleotidyltransferase</keyword>
<evidence type="ECO:0000256" key="12">
    <source>
        <dbReference type="ARBA" id="ARBA00022695"/>
    </source>
</evidence>